<evidence type="ECO:0008006" key="4">
    <source>
        <dbReference type="Google" id="ProtNLM"/>
    </source>
</evidence>
<reference evidence="2 3" key="1">
    <citation type="submission" date="2011-08" db="EMBL/GenBank/DDBJ databases">
        <title>The Genome Sequence of Plasmodium vivax India VII.</title>
        <authorList>
            <consortium name="The Broad Institute Genome Sequencing Platform"/>
            <consortium name="The Broad Institute Genome Sequencing Center for Infectious Disease"/>
            <person name="Neafsey D."/>
            <person name="Carlton J."/>
            <person name="Barnwell J."/>
            <person name="Collins W."/>
            <person name="Escalante A."/>
            <person name="Mullikin J."/>
            <person name="Saul A."/>
            <person name="Guigo R."/>
            <person name="Camara F."/>
            <person name="Young S.K."/>
            <person name="Zeng Q."/>
            <person name="Gargeya S."/>
            <person name="Fitzgerald M."/>
            <person name="Haas B."/>
            <person name="Abouelleil A."/>
            <person name="Alvarado L."/>
            <person name="Arachchi H.M."/>
            <person name="Berlin A."/>
            <person name="Brown A."/>
            <person name="Chapman S.B."/>
            <person name="Chen Z."/>
            <person name="Dunbar C."/>
            <person name="Freedman E."/>
            <person name="Gearin G."/>
            <person name="Gellesch M."/>
            <person name="Goldberg J."/>
            <person name="Griggs A."/>
            <person name="Gujja S."/>
            <person name="Heiman D."/>
            <person name="Howarth C."/>
            <person name="Larson L."/>
            <person name="Lui A."/>
            <person name="MacDonald P.J.P."/>
            <person name="Montmayeur A."/>
            <person name="Murphy C."/>
            <person name="Neiman D."/>
            <person name="Pearson M."/>
            <person name="Priest M."/>
            <person name="Roberts A."/>
            <person name="Saif S."/>
            <person name="Shea T."/>
            <person name="Shenoy N."/>
            <person name="Sisk P."/>
            <person name="Stolte C."/>
            <person name="Sykes S."/>
            <person name="Wortman J."/>
            <person name="Nusbaum C."/>
            <person name="Birren B."/>
        </authorList>
    </citation>
    <scope>NUCLEOTIDE SEQUENCE [LARGE SCALE GENOMIC DNA]</scope>
    <source>
        <strain evidence="2 3">India VII</strain>
    </source>
</reference>
<protein>
    <recommendedName>
        <fullName evidence="4">Variable surface protein</fullName>
    </recommendedName>
</protein>
<evidence type="ECO:0000313" key="3">
    <source>
        <dbReference type="Proteomes" id="UP000053562"/>
    </source>
</evidence>
<dbReference type="EMBL" id="KQ234341">
    <property type="protein sequence ID" value="KMZ79359.1"/>
    <property type="molecule type" value="Genomic_DNA"/>
</dbReference>
<feature type="transmembrane region" description="Helical" evidence="1">
    <location>
        <begin position="135"/>
        <end position="162"/>
    </location>
</feature>
<name>A0A0J9S9F2_PLAVI</name>
<evidence type="ECO:0000256" key="1">
    <source>
        <dbReference type="SAM" id="Phobius"/>
    </source>
</evidence>
<dbReference type="Pfam" id="PF12420">
    <property type="entry name" value="DUF3671"/>
    <property type="match status" value="1"/>
</dbReference>
<organism evidence="2 3">
    <name type="scientific">Plasmodium vivax India VII</name>
    <dbReference type="NCBI Taxonomy" id="1077284"/>
    <lineage>
        <taxon>Eukaryota</taxon>
        <taxon>Sar</taxon>
        <taxon>Alveolata</taxon>
        <taxon>Apicomplexa</taxon>
        <taxon>Aconoidasida</taxon>
        <taxon>Haemosporida</taxon>
        <taxon>Plasmodiidae</taxon>
        <taxon>Plasmodium</taxon>
        <taxon>Plasmodium (Plasmodium)</taxon>
    </lineage>
</organism>
<accession>A0A0J9S9F2</accession>
<gene>
    <name evidence="2" type="ORF">PVIIG_05990</name>
</gene>
<feature type="transmembrane region" description="Helical" evidence="1">
    <location>
        <begin position="70"/>
        <end position="90"/>
    </location>
</feature>
<keyword evidence="1" id="KW-0812">Transmembrane</keyword>
<keyword evidence="1" id="KW-0472">Membrane</keyword>
<evidence type="ECO:0000313" key="2">
    <source>
        <dbReference type="EMBL" id="KMZ79359.1"/>
    </source>
</evidence>
<dbReference type="InterPro" id="IPR022139">
    <property type="entry name" value="Fam-L/Fam-M-like_plasmodium"/>
</dbReference>
<dbReference type="Proteomes" id="UP000053562">
    <property type="component" value="Unassembled WGS sequence"/>
</dbReference>
<proteinExistence type="predicted"/>
<sequence>MYSQLKKKGLNDLDLYKKLYKHRYSKKNVLGKFDCYGEKKIFDNFDYINELKNKLQHDKRSFNKKLDKMFTIRFVLFGLVPLIGFIIPLLKNENFEIIQGCFQGCNIKGHLEDGGAQPFPHKPQYKMLSISKSTWKTICIVDIVFLYVSLVIVSCVILYIIIKVVKYNKLKAGRDKMSLKEYYHFTKSLL</sequence>
<keyword evidence="1" id="KW-1133">Transmembrane helix</keyword>
<dbReference type="AlphaFoldDB" id="A0A0J9S9F2"/>